<evidence type="ECO:0000256" key="1">
    <source>
        <dbReference type="ARBA" id="ARBA00010333"/>
    </source>
</evidence>
<keyword evidence="5" id="KW-0812">Transmembrane</keyword>
<evidence type="ECO:0000256" key="5">
    <source>
        <dbReference type="SAM" id="Phobius"/>
    </source>
</evidence>
<dbReference type="PANTHER" id="PTHR30085:SF6">
    <property type="entry name" value="ABC TRANSPORTER GLUTAMINE-BINDING PROTEIN GLNH"/>
    <property type="match status" value="1"/>
</dbReference>
<feature type="region of interest" description="Disordered" evidence="4">
    <location>
        <begin position="191"/>
        <end position="236"/>
    </location>
</feature>
<evidence type="ECO:0000313" key="6">
    <source>
        <dbReference type="EMBL" id="CAB9497913.1"/>
    </source>
</evidence>
<feature type="compositionally biased region" description="Polar residues" evidence="4">
    <location>
        <begin position="206"/>
        <end position="235"/>
    </location>
</feature>
<evidence type="ECO:0000256" key="4">
    <source>
        <dbReference type="SAM" id="MobiDB-lite"/>
    </source>
</evidence>
<dbReference type="InterPro" id="IPR051455">
    <property type="entry name" value="Bact_solute-bind_prot3"/>
</dbReference>
<gene>
    <name evidence="6" type="ORF">SEMRO_28_G018550.1</name>
</gene>
<dbReference type="OrthoDB" id="10056896at2759"/>
<protein>
    <submittedName>
        <fullName evidence="6">Extracellular solute-binding protein</fullName>
    </submittedName>
</protein>
<dbReference type="Proteomes" id="UP001153069">
    <property type="component" value="Unassembled WGS sequence"/>
</dbReference>
<feature type="region of interest" description="Disordered" evidence="4">
    <location>
        <begin position="148"/>
        <end position="169"/>
    </location>
</feature>
<keyword evidence="5" id="KW-1133">Transmembrane helix</keyword>
<comment type="caution">
    <text evidence="6">The sequence shown here is derived from an EMBL/GenBank/DDBJ whole genome shotgun (WGS) entry which is preliminary data.</text>
</comment>
<dbReference type="SUPFAM" id="SSF53850">
    <property type="entry name" value="Periplasmic binding protein-like II"/>
    <property type="match status" value="1"/>
</dbReference>
<reference evidence="6" key="1">
    <citation type="submission" date="2020-06" db="EMBL/GenBank/DDBJ databases">
        <authorList>
            <consortium name="Plant Systems Biology data submission"/>
        </authorList>
    </citation>
    <scope>NUCLEOTIDE SEQUENCE</scope>
    <source>
        <strain evidence="6">D6</strain>
    </source>
</reference>
<comment type="similarity">
    <text evidence="1">Belongs to the bacterial solute-binding protein 3 family.</text>
</comment>
<feature type="compositionally biased region" description="Polar residues" evidence="4">
    <location>
        <begin position="15"/>
        <end position="25"/>
    </location>
</feature>
<evidence type="ECO:0000256" key="2">
    <source>
        <dbReference type="ARBA" id="ARBA00022448"/>
    </source>
</evidence>
<keyword evidence="2" id="KW-0813">Transport</keyword>
<evidence type="ECO:0000313" key="7">
    <source>
        <dbReference type="Proteomes" id="UP001153069"/>
    </source>
</evidence>
<dbReference type="EMBL" id="CAICTM010000028">
    <property type="protein sequence ID" value="CAB9497913.1"/>
    <property type="molecule type" value="Genomic_DNA"/>
</dbReference>
<feature type="region of interest" description="Disordered" evidence="4">
    <location>
        <begin position="270"/>
        <end position="299"/>
    </location>
</feature>
<dbReference type="AlphaFoldDB" id="A0A9N8D7N1"/>
<proteinExistence type="inferred from homology"/>
<accession>A0A9N8D7N1</accession>
<dbReference type="Gene3D" id="3.40.190.10">
    <property type="entry name" value="Periplasmic binding protein-like II"/>
    <property type="match status" value="2"/>
</dbReference>
<feature type="region of interest" description="Disordered" evidence="4">
    <location>
        <begin position="1"/>
        <end position="59"/>
    </location>
</feature>
<feature type="compositionally biased region" description="Basic and acidic residues" evidence="4">
    <location>
        <begin position="1"/>
        <end position="13"/>
    </location>
</feature>
<feature type="compositionally biased region" description="Low complexity" evidence="4">
    <location>
        <begin position="26"/>
        <end position="54"/>
    </location>
</feature>
<keyword evidence="7" id="KW-1185">Reference proteome</keyword>
<sequence>MSNEKQKHNERELSSALQSEELTMNTSATCTGTSDSATTSTATTDVSTTRSTSSGLPVVGEKSVLAELKQFDTQVQDKYDQQHQYDQQYEQQYEQDKEKEQLTEVEALSRDILRAEKQEAKTLVEDGDMCATYRDPVAETALWQGEIQPLPRPSPRATTSSSNTCTGGAQAARASVPGAFAVVSFRPTPTSATFDDLDYENETSRDATTTDPDQGATAHNTPTIADLPSSSSERQPQICPLAATLSPDETATAAVTVACTRSVVGTSYTAGSSRELSLGDDPSSSYTNYDPEDPSRSSMVAANTSITPAPLVEAKVMHGDQDTNARPKDWFFIALMMAIILVLLVVAVTMALALAGLFQQGCSPDCDDEVTPFTSWTEAPHNESVASGQAQAYSGAGDTSAVLSSSSSTASTTSLLEKIRQDGVLECLYLTMPGLYHRDEQTGEVSGFNSEWCKAVAAAIMGPKDYKIEYIDFNPYSGNFGQLNPLGSTFTMTRHVREARSKTASYFSAPIFYDGLQVAGDPFFVECVQEKNFQYVNECADLRACTMSSSAHGVFTLSRLPKRRTVQSDSVESVIQGFVNGSCNVMFGESASVAESTVRGYGYQGNYTIGDVMFTKVPNSLQSRGTDRRFGDFMNAVVQALFVAEQHNITKSTAHLFPQTSVFGDEYKDMFRNALAAVGNYGEIYHEHLDGFLPRTNINQINDNNKEEGRRVVPIRVFCTRTPLDEASRQRKIMNWVPTCVVSWREAI</sequence>
<dbReference type="GO" id="GO:0006865">
    <property type="term" value="P:amino acid transport"/>
    <property type="evidence" value="ECO:0007669"/>
    <property type="project" value="TreeGrafter"/>
</dbReference>
<dbReference type="PANTHER" id="PTHR30085">
    <property type="entry name" value="AMINO ACID ABC TRANSPORTER PERMEASE"/>
    <property type="match status" value="1"/>
</dbReference>
<organism evidence="6 7">
    <name type="scientific">Seminavis robusta</name>
    <dbReference type="NCBI Taxonomy" id="568900"/>
    <lineage>
        <taxon>Eukaryota</taxon>
        <taxon>Sar</taxon>
        <taxon>Stramenopiles</taxon>
        <taxon>Ochrophyta</taxon>
        <taxon>Bacillariophyta</taxon>
        <taxon>Bacillariophyceae</taxon>
        <taxon>Bacillariophycidae</taxon>
        <taxon>Naviculales</taxon>
        <taxon>Naviculaceae</taxon>
        <taxon>Seminavis</taxon>
    </lineage>
</organism>
<feature type="transmembrane region" description="Helical" evidence="5">
    <location>
        <begin position="330"/>
        <end position="358"/>
    </location>
</feature>
<keyword evidence="3" id="KW-0732">Signal</keyword>
<evidence type="ECO:0000256" key="3">
    <source>
        <dbReference type="ARBA" id="ARBA00022729"/>
    </source>
</evidence>
<name>A0A9N8D7N1_9STRA</name>
<keyword evidence="5" id="KW-0472">Membrane</keyword>